<gene>
    <name evidence="1" type="ORF">TWF506_001993</name>
</gene>
<sequence>MMVILIWRRREVRETGGGRGIRKKRNLTLETILNICSSLGESKWIVEEEEEEEREEGGNTEGKERRLTWLEFLK</sequence>
<evidence type="ECO:0000313" key="2">
    <source>
        <dbReference type="Proteomes" id="UP001307849"/>
    </source>
</evidence>
<proteinExistence type="predicted"/>
<comment type="caution">
    <text evidence="1">The sequence shown here is derived from an EMBL/GenBank/DDBJ whole genome shotgun (WGS) entry which is preliminary data.</text>
</comment>
<keyword evidence="2" id="KW-1185">Reference proteome</keyword>
<name>A0AAN8RYJ2_9PEZI</name>
<dbReference type="EMBL" id="JAVHJM010000001">
    <property type="protein sequence ID" value="KAK6521789.1"/>
    <property type="molecule type" value="Genomic_DNA"/>
</dbReference>
<reference evidence="1 2" key="1">
    <citation type="submission" date="2019-10" db="EMBL/GenBank/DDBJ databases">
        <authorList>
            <person name="Palmer J.M."/>
        </authorList>
    </citation>
    <scope>NUCLEOTIDE SEQUENCE [LARGE SCALE GENOMIC DNA]</scope>
    <source>
        <strain evidence="1 2">TWF506</strain>
    </source>
</reference>
<protein>
    <submittedName>
        <fullName evidence="1">Uncharacterized protein</fullName>
    </submittedName>
</protein>
<dbReference type="Proteomes" id="UP001307849">
    <property type="component" value="Unassembled WGS sequence"/>
</dbReference>
<evidence type="ECO:0000313" key="1">
    <source>
        <dbReference type="EMBL" id="KAK6521789.1"/>
    </source>
</evidence>
<organism evidence="1 2">
    <name type="scientific">Arthrobotrys conoides</name>
    <dbReference type="NCBI Taxonomy" id="74498"/>
    <lineage>
        <taxon>Eukaryota</taxon>
        <taxon>Fungi</taxon>
        <taxon>Dikarya</taxon>
        <taxon>Ascomycota</taxon>
        <taxon>Pezizomycotina</taxon>
        <taxon>Orbiliomycetes</taxon>
        <taxon>Orbiliales</taxon>
        <taxon>Orbiliaceae</taxon>
        <taxon>Arthrobotrys</taxon>
    </lineage>
</organism>
<accession>A0AAN8RYJ2</accession>
<dbReference type="AlphaFoldDB" id="A0AAN8RYJ2"/>